<dbReference type="AlphaFoldDB" id="A0A8K0T5Y4"/>
<evidence type="ECO:0000313" key="1">
    <source>
        <dbReference type="EMBL" id="KAH7347766.1"/>
    </source>
</evidence>
<keyword evidence="2" id="KW-1185">Reference proteome</keyword>
<gene>
    <name evidence="1" type="ORF">B0T11DRAFT_302922</name>
</gene>
<dbReference type="Proteomes" id="UP000813385">
    <property type="component" value="Unassembled WGS sequence"/>
</dbReference>
<dbReference type="EMBL" id="JAGPXD010000007">
    <property type="protein sequence ID" value="KAH7347766.1"/>
    <property type="molecule type" value="Genomic_DNA"/>
</dbReference>
<proteinExistence type="predicted"/>
<evidence type="ECO:0000313" key="2">
    <source>
        <dbReference type="Proteomes" id="UP000813385"/>
    </source>
</evidence>
<accession>A0A8K0T5Y4</accession>
<name>A0A8K0T5Y4_9PEZI</name>
<organism evidence="1 2">
    <name type="scientific">Plectosphaerella cucumerina</name>
    <dbReference type="NCBI Taxonomy" id="40658"/>
    <lineage>
        <taxon>Eukaryota</taxon>
        <taxon>Fungi</taxon>
        <taxon>Dikarya</taxon>
        <taxon>Ascomycota</taxon>
        <taxon>Pezizomycotina</taxon>
        <taxon>Sordariomycetes</taxon>
        <taxon>Hypocreomycetidae</taxon>
        <taxon>Glomerellales</taxon>
        <taxon>Plectosphaerellaceae</taxon>
        <taxon>Plectosphaerella</taxon>
    </lineage>
</organism>
<comment type="caution">
    <text evidence="1">The sequence shown here is derived from an EMBL/GenBank/DDBJ whole genome shotgun (WGS) entry which is preliminary data.</text>
</comment>
<sequence>MSICSDGNEMVEVYDQAIDTPSSPQTWGFYVFRTTYQNGDLWNEYIAYIRNQASMYLRTERHGSELMSHLDFTIVDDAPLLDGASKEEVADIFAKMVEDLPKEGDPANGIPSAKEREHIPRYTHCIYVDLNCLESYSQLDWDKVAHIHRVLKIDVGERFNSFGPDPFVIVLDCIDYDQQHLSRYPEDDEDGALEEDEVVDMSWMPVECRWLVEFYAKLVADWSDYWVDGWHYCNPGFDTEEGEPMRPWHAEPSMADADFML</sequence>
<dbReference type="OrthoDB" id="4424523at2759"/>
<protein>
    <submittedName>
        <fullName evidence="1">Uncharacterized protein</fullName>
    </submittedName>
</protein>
<reference evidence="1" key="1">
    <citation type="journal article" date="2021" name="Nat. Commun.">
        <title>Genetic determinants of endophytism in the Arabidopsis root mycobiome.</title>
        <authorList>
            <person name="Mesny F."/>
            <person name="Miyauchi S."/>
            <person name="Thiergart T."/>
            <person name="Pickel B."/>
            <person name="Atanasova L."/>
            <person name="Karlsson M."/>
            <person name="Huettel B."/>
            <person name="Barry K.W."/>
            <person name="Haridas S."/>
            <person name="Chen C."/>
            <person name="Bauer D."/>
            <person name="Andreopoulos W."/>
            <person name="Pangilinan J."/>
            <person name="LaButti K."/>
            <person name="Riley R."/>
            <person name="Lipzen A."/>
            <person name="Clum A."/>
            <person name="Drula E."/>
            <person name="Henrissat B."/>
            <person name="Kohler A."/>
            <person name="Grigoriev I.V."/>
            <person name="Martin F.M."/>
            <person name="Hacquard S."/>
        </authorList>
    </citation>
    <scope>NUCLEOTIDE SEQUENCE</scope>
    <source>
        <strain evidence="1">MPI-CAGE-AT-0016</strain>
    </source>
</reference>